<sequence length="114" mass="12227">MKGLALRWFFNALALFITAYLLDGVMISGFGSALVAALVLGVVNAVIRPVILFFTLPLNFLTLGLFTFVVNALMFKLVSVVVDGFVVEGFFAALVGSLLLTIISGFLSALVRDH</sequence>
<dbReference type="STRING" id="635013.TherJR_2728"/>
<dbReference type="PANTHER" id="PTHR37309">
    <property type="entry name" value="SLR0284 PROTEIN"/>
    <property type="match status" value="1"/>
</dbReference>
<evidence type="ECO:0008006" key="4">
    <source>
        <dbReference type="Google" id="ProtNLM"/>
    </source>
</evidence>
<keyword evidence="1" id="KW-0472">Membrane</keyword>
<dbReference type="RefSeq" id="WP_013121552.1">
    <property type="nucleotide sequence ID" value="NC_014152.1"/>
</dbReference>
<evidence type="ECO:0000313" key="3">
    <source>
        <dbReference type="Proteomes" id="UP000002377"/>
    </source>
</evidence>
<keyword evidence="1" id="KW-0812">Transmembrane</keyword>
<dbReference type="Proteomes" id="UP000002377">
    <property type="component" value="Chromosome"/>
</dbReference>
<keyword evidence="1" id="KW-1133">Transmembrane helix</keyword>
<dbReference type="eggNOG" id="COG1950">
    <property type="taxonomic scope" value="Bacteria"/>
</dbReference>
<protein>
    <recommendedName>
        <fullName evidence="4">Phage holin family protein</fullName>
    </recommendedName>
</protein>
<feature type="transmembrane region" description="Helical" evidence="1">
    <location>
        <begin position="90"/>
        <end position="111"/>
    </location>
</feature>
<feature type="transmembrane region" description="Helical" evidence="1">
    <location>
        <begin position="50"/>
        <end position="70"/>
    </location>
</feature>
<organism evidence="2 3">
    <name type="scientific">Thermincola potens (strain JR)</name>
    <dbReference type="NCBI Taxonomy" id="635013"/>
    <lineage>
        <taxon>Bacteria</taxon>
        <taxon>Bacillati</taxon>
        <taxon>Bacillota</taxon>
        <taxon>Clostridia</taxon>
        <taxon>Eubacteriales</taxon>
        <taxon>Thermincolaceae</taxon>
        <taxon>Thermincola</taxon>
    </lineage>
</organism>
<gene>
    <name evidence="2" type="ordered locus">TherJR_2728</name>
</gene>
<evidence type="ECO:0000313" key="2">
    <source>
        <dbReference type="EMBL" id="ADG83562.1"/>
    </source>
</evidence>
<dbReference type="KEGG" id="tjr:TherJR_2728"/>
<feature type="transmembrane region" description="Helical" evidence="1">
    <location>
        <begin position="12"/>
        <end position="43"/>
    </location>
</feature>
<proteinExistence type="predicted"/>
<dbReference type="PANTHER" id="PTHR37309:SF1">
    <property type="entry name" value="SLR0284 PROTEIN"/>
    <property type="match status" value="1"/>
</dbReference>
<accession>D5XCB0</accession>
<dbReference type="InterPro" id="IPR007165">
    <property type="entry name" value="Phage_holin_4_2"/>
</dbReference>
<dbReference type="EMBL" id="CP002028">
    <property type="protein sequence ID" value="ADG83562.1"/>
    <property type="molecule type" value="Genomic_DNA"/>
</dbReference>
<dbReference type="Pfam" id="PF04020">
    <property type="entry name" value="Phage_holin_4_2"/>
    <property type="match status" value="1"/>
</dbReference>
<dbReference type="AlphaFoldDB" id="D5XCB0"/>
<name>D5XCB0_THEPJ</name>
<keyword evidence="3" id="KW-1185">Reference proteome</keyword>
<dbReference type="HOGENOM" id="CLU_120441_2_4_9"/>
<reference evidence="2 3" key="1">
    <citation type="submission" date="2010-05" db="EMBL/GenBank/DDBJ databases">
        <title>Complete sequence of Thermincola sp. JR.</title>
        <authorList>
            <consortium name="US DOE Joint Genome Institute"/>
            <person name="Lucas S."/>
            <person name="Copeland A."/>
            <person name="Lapidus A."/>
            <person name="Cheng J.-F."/>
            <person name="Bruce D."/>
            <person name="Goodwin L."/>
            <person name="Pitluck S."/>
            <person name="Chertkov O."/>
            <person name="Detter J.C."/>
            <person name="Han C."/>
            <person name="Tapia R."/>
            <person name="Land M."/>
            <person name="Hauser L."/>
            <person name="Kyrpides N."/>
            <person name="Mikhailova N."/>
            <person name="Hazen T.C."/>
            <person name="Woyke T."/>
        </authorList>
    </citation>
    <scope>NUCLEOTIDE SEQUENCE [LARGE SCALE GENOMIC DNA]</scope>
    <source>
        <strain evidence="2 3">JR</strain>
    </source>
</reference>
<evidence type="ECO:0000256" key="1">
    <source>
        <dbReference type="SAM" id="Phobius"/>
    </source>
</evidence>